<name>A0AA38J4W0_9CUCU</name>
<dbReference type="Proteomes" id="UP001168821">
    <property type="component" value="Unassembled WGS sequence"/>
</dbReference>
<accession>A0AA38J4W0</accession>
<gene>
    <name evidence="1" type="ORF">Zmor_001823</name>
</gene>
<comment type="caution">
    <text evidence="1">The sequence shown here is derived from an EMBL/GenBank/DDBJ whole genome shotgun (WGS) entry which is preliminary data.</text>
</comment>
<organism evidence="1 2">
    <name type="scientific">Zophobas morio</name>
    <dbReference type="NCBI Taxonomy" id="2755281"/>
    <lineage>
        <taxon>Eukaryota</taxon>
        <taxon>Metazoa</taxon>
        <taxon>Ecdysozoa</taxon>
        <taxon>Arthropoda</taxon>
        <taxon>Hexapoda</taxon>
        <taxon>Insecta</taxon>
        <taxon>Pterygota</taxon>
        <taxon>Neoptera</taxon>
        <taxon>Endopterygota</taxon>
        <taxon>Coleoptera</taxon>
        <taxon>Polyphaga</taxon>
        <taxon>Cucujiformia</taxon>
        <taxon>Tenebrionidae</taxon>
        <taxon>Zophobas</taxon>
    </lineage>
</organism>
<evidence type="ECO:0000313" key="2">
    <source>
        <dbReference type="Proteomes" id="UP001168821"/>
    </source>
</evidence>
<dbReference type="AlphaFoldDB" id="A0AA38J4W0"/>
<keyword evidence="2" id="KW-1185">Reference proteome</keyword>
<proteinExistence type="predicted"/>
<reference evidence="1" key="1">
    <citation type="journal article" date="2023" name="G3 (Bethesda)">
        <title>Whole genome assemblies of Zophobas morio and Tenebrio molitor.</title>
        <authorList>
            <person name="Kaur S."/>
            <person name="Stinson S.A."/>
            <person name="diCenzo G.C."/>
        </authorList>
    </citation>
    <scope>NUCLEOTIDE SEQUENCE</scope>
    <source>
        <strain evidence="1">QUZm001</strain>
    </source>
</reference>
<dbReference type="EMBL" id="JALNTZ010000001">
    <property type="protein sequence ID" value="KAJ3666379.1"/>
    <property type="molecule type" value="Genomic_DNA"/>
</dbReference>
<evidence type="ECO:0000313" key="1">
    <source>
        <dbReference type="EMBL" id="KAJ3666379.1"/>
    </source>
</evidence>
<sequence length="104" mass="11701">MFAERKYERVQIFFALIKHHKKKCLIPELRLSSVKKLPSRVELPPVHPYLPEHTLMWDNPVPLGRNSPGPAPGPGPTAAVACLGSATLDLSKLWTRSHTRDRLS</sequence>
<protein>
    <submittedName>
        <fullName evidence="1">Uncharacterized protein</fullName>
    </submittedName>
</protein>